<dbReference type="GO" id="GO:0015031">
    <property type="term" value="P:protein transport"/>
    <property type="evidence" value="ECO:0007669"/>
    <property type="project" value="UniProtKB-KW"/>
</dbReference>
<evidence type="ECO:0000256" key="5">
    <source>
        <dbReference type="SAM" id="MobiDB-lite"/>
    </source>
</evidence>
<keyword evidence="3" id="KW-0256">Endoplasmic reticulum</keyword>
<gene>
    <name evidence="7" type="ORF">VE01_01077</name>
</gene>
<feature type="region of interest" description="Disordered" evidence="5">
    <location>
        <begin position="841"/>
        <end position="863"/>
    </location>
</feature>
<name>A0A1B8GY02_9PEZI</name>
<dbReference type="GeneID" id="28834463"/>
<dbReference type="Pfam" id="PF08314">
    <property type="entry name" value="Sec39"/>
    <property type="match status" value="1"/>
</dbReference>
<feature type="region of interest" description="Disordered" evidence="5">
    <location>
        <begin position="949"/>
        <end position="971"/>
    </location>
</feature>
<dbReference type="PANTHER" id="PTHR40787:SF3">
    <property type="entry name" value="PROTEIN TRANSPORT PROTEIN SEC39"/>
    <property type="match status" value="1"/>
</dbReference>
<dbReference type="Proteomes" id="UP000091956">
    <property type="component" value="Unassembled WGS sequence"/>
</dbReference>
<proteinExistence type="predicted"/>
<accession>A0A1B8GY02</accession>
<evidence type="ECO:0000256" key="4">
    <source>
        <dbReference type="ARBA" id="ARBA00022927"/>
    </source>
</evidence>
<evidence type="ECO:0000256" key="2">
    <source>
        <dbReference type="ARBA" id="ARBA00022448"/>
    </source>
</evidence>
<evidence type="ECO:0000313" key="7">
    <source>
        <dbReference type="EMBL" id="OBU00718.2"/>
    </source>
</evidence>
<dbReference type="RefSeq" id="XP_018134450.2">
    <property type="nucleotide sequence ID" value="XM_018270605.2"/>
</dbReference>
<sequence length="971" mass="106118">MSMATLDLPPAKVILLAVQAAIRADIRTLHALLATHPKTLHDLILRILLTYLPESLDSSEYVQLLVEYDSGHISGDETVIDTTPIVGLSNAAASKKVRKLRLLSLRMDQTHDDAPDDPLILFLLHRAYRIDQQTGLIAQLPELLAPFLERSDYLRDWVLATVLPLLRRNYEYHPAETETQSLEWFESLGTVEAVDFLFSKTMRTDNGNELKDSTLARDLRCLAGPWLYGNNQWKRRKMSLSAMGAQTVVPLKGAVPSQGSQYQDWDAVFAWIINQNPASYIAVSDAIEQWGGSADVDLGSYGDSDAMLSQEDRRQINERYGHCALTASFRMPGDSMPALSEAHRILRNVITRLKLPSISSLETAAGRLAPVPDLSEDGKPVREHIEELLSFLKNDEQDFSAPTQAAVDLLQALITSSYLLLKAGAHTSIEKTGSMLHNQPESYQHTVLKEYLNKLGGSAGADDKLWVSARKEVLWLHDWGKPPSSEGATTQRGRGVLGQILRGAVEKEILTALLTHGRYATARSLYENSPEPPLSKEELSSTIIASAMHAFNNANNPNKTRGGVKKCLDILNAFPDTLRTSLPRDRILHLSDAANHFANYRLVLNSGSPYRPSVIHTHGDPIALVEKVLAQNTRTYTDIDNFLSFGSKIVLAGLTVRDLEGRSQMSPEQVDEQMAIARWRITSMCIDAALSENDFETAYSYVVNRLPSISGDAYSKPPSSPSSTPLPKGGAVAHPPLKVLDNYSWKAAFQTGKYRLNAHTLKPSHVGNSSANPEIRHLEQRMECLSQALLIAPPPALQEILNVFRRCEEELDAKIRQEAEQEDAWDEQGDDTAMPGRFGIDPPPATLSRASAPMSSAKSRTGAEAPMSLLDLTRASAAQAQRSIAALTSVKGGGGGSGAGAYAEKGGWGGDGGVGGVAEEAEDGVKQSTVRKRDQLRSAAMSTMIGGIGWVIGAQTPAEPQGRDDDEREGR</sequence>
<evidence type="ECO:0000256" key="1">
    <source>
        <dbReference type="ARBA" id="ARBA00004240"/>
    </source>
</evidence>
<dbReference type="AlphaFoldDB" id="A0A1B8GY02"/>
<dbReference type="GO" id="GO:0006890">
    <property type="term" value="P:retrograde vesicle-mediated transport, Golgi to endoplasmic reticulum"/>
    <property type="evidence" value="ECO:0007669"/>
    <property type="project" value="InterPro"/>
</dbReference>
<feature type="domain" description="Sec39" evidence="6">
    <location>
        <begin position="14"/>
        <end position="825"/>
    </location>
</feature>
<evidence type="ECO:0000259" key="6">
    <source>
        <dbReference type="Pfam" id="PF08314"/>
    </source>
</evidence>
<keyword evidence="8" id="KW-1185">Reference proteome</keyword>
<dbReference type="GO" id="GO:0005783">
    <property type="term" value="C:endoplasmic reticulum"/>
    <property type="evidence" value="ECO:0007669"/>
    <property type="project" value="UniProtKB-SubCell"/>
</dbReference>
<organism evidence="7 8">
    <name type="scientific">Pseudogymnoascus verrucosus</name>
    <dbReference type="NCBI Taxonomy" id="342668"/>
    <lineage>
        <taxon>Eukaryota</taxon>
        <taxon>Fungi</taxon>
        <taxon>Dikarya</taxon>
        <taxon>Ascomycota</taxon>
        <taxon>Pezizomycotina</taxon>
        <taxon>Leotiomycetes</taxon>
        <taxon>Thelebolales</taxon>
        <taxon>Thelebolaceae</taxon>
        <taxon>Pseudogymnoascus</taxon>
    </lineage>
</organism>
<keyword evidence="4" id="KW-0653">Protein transport</keyword>
<protein>
    <recommendedName>
        <fullName evidence="6">Sec39 domain-containing protein</fullName>
    </recommendedName>
</protein>
<feature type="compositionally biased region" description="Basic and acidic residues" evidence="5">
    <location>
        <begin position="961"/>
        <end position="971"/>
    </location>
</feature>
<reference evidence="8" key="2">
    <citation type="journal article" date="2018" name="Nat. Commun.">
        <title>Extreme sensitivity to ultraviolet light in the fungal pathogen causing white-nose syndrome of bats.</title>
        <authorList>
            <person name="Palmer J.M."/>
            <person name="Drees K.P."/>
            <person name="Foster J.T."/>
            <person name="Lindner D.L."/>
        </authorList>
    </citation>
    <scope>NUCLEOTIDE SEQUENCE [LARGE SCALE GENOMIC DNA]</scope>
    <source>
        <strain evidence="8">UAMH 10579</strain>
    </source>
</reference>
<evidence type="ECO:0000256" key="3">
    <source>
        <dbReference type="ARBA" id="ARBA00022824"/>
    </source>
</evidence>
<keyword evidence="2" id="KW-0813">Transport</keyword>
<dbReference type="EMBL" id="KV460208">
    <property type="protein sequence ID" value="OBU00718.2"/>
    <property type="molecule type" value="Genomic_DNA"/>
</dbReference>
<evidence type="ECO:0000313" key="8">
    <source>
        <dbReference type="Proteomes" id="UP000091956"/>
    </source>
</evidence>
<comment type="subcellular location">
    <subcellularLocation>
        <location evidence="1">Endoplasmic reticulum</location>
    </subcellularLocation>
</comment>
<feature type="region of interest" description="Disordered" evidence="5">
    <location>
        <begin position="913"/>
        <end position="934"/>
    </location>
</feature>
<dbReference type="InterPro" id="IPR013244">
    <property type="entry name" value="Sec39_domain"/>
</dbReference>
<dbReference type="PANTHER" id="PTHR40787">
    <property type="entry name" value="SECRETED PROTEIN"/>
    <property type="match status" value="1"/>
</dbReference>
<reference evidence="7 8" key="1">
    <citation type="submission" date="2016-03" db="EMBL/GenBank/DDBJ databases">
        <title>Comparative genomics of Pseudogymnoascus destructans, the fungus causing white-nose syndrome of bats.</title>
        <authorList>
            <person name="Palmer J.M."/>
            <person name="Drees K.P."/>
            <person name="Foster J.T."/>
            <person name="Lindner D.L."/>
        </authorList>
    </citation>
    <scope>NUCLEOTIDE SEQUENCE [LARGE SCALE GENOMIC DNA]</scope>
    <source>
        <strain evidence="7 8">UAMH 10579</strain>
    </source>
</reference>